<organism evidence="1 2">
    <name type="scientific">Leptospira fainei serovar Hurstbridge str. BUT 6</name>
    <dbReference type="NCBI Taxonomy" id="1193011"/>
    <lineage>
        <taxon>Bacteria</taxon>
        <taxon>Pseudomonadati</taxon>
        <taxon>Spirochaetota</taxon>
        <taxon>Spirochaetia</taxon>
        <taxon>Leptospirales</taxon>
        <taxon>Leptospiraceae</taxon>
        <taxon>Leptospira</taxon>
    </lineage>
</organism>
<proteinExistence type="predicted"/>
<evidence type="ECO:0000313" key="1">
    <source>
        <dbReference type="EMBL" id="EPG72877.1"/>
    </source>
</evidence>
<evidence type="ECO:0000313" key="2">
    <source>
        <dbReference type="Proteomes" id="UP000014540"/>
    </source>
</evidence>
<dbReference type="Proteomes" id="UP000014540">
    <property type="component" value="Unassembled WGS sequence"/>
</dbReference>
<accession>S3VXM2</accession>
<dbReference type="STRING" id="1193011.LEP1GSC058_2373"/>
<name>S3VXM2_9LEPT</name>
<keyword evidence="2" id="KW-1185">Reference proteome</keyword>
<dbReference type="AlphaFoldDB" id="S3VXM2"/>
<protein>
    <submittedName>
        <fullName evidence="1">Uncharacterized protein</fullName>
    </submittedName>
</protein>
<reference evidence="1" key="1">
    <citation type="submission" date="2013-04" db="EMBL/GenBank/DDBJ databases">
        <authorList>
            <person name="Harkins D.M."/>
            <person name="Durkin A.S."/>
            <person name="Selengut J.D."/>
            <person name="Sanka R."/>
            <person name="DePew J."/>
            <person name="Purushe J."/>
            <person name="Ahmed A."/>
            <person name="van der Linden H."/>
            <person name="Goris M.G.A."/>
            <person name="Hartskeerl R.A."/>
            <person name="Vinetz J.M."/>
            <person name="Sutton G.G."/>
            <person name="Nelson W.C."/>
            <person name="Fouts D.E."/>
        </authorList>
    </citation>
    <scope>NUCLEOTIDE SEQUENCE [LARGE SCALE GENOMIC DNA]</scope>
    <source>
        <strain evidence="1">BUT 6</strain>
    </source>
</reference>
<dbReference type="EMBL" id="AKWZ02000010">
    <property type="protein sequence ID" value="EPG72877.1"/>
    <property type="molecule type" value="Genomic_DNA"/>
</dbReference>
<sequence>MEFFSNRGPELMEIVFASRYFTVELNRKKVIFIKTQFCQEPLYRIFRLTESEMEAVSEWDG</sequence>
<comment type="caution">
    <text evidence="1">The sequence shown here is derived from an EMBL/GenBank/DDBJ whole genome shotgun (WGS) entry which is preliminary data.</text>
</comment>
<gene>
    <name evidence="1" type="ORF">LEP1GSC058_2373</name>
</gene>